<evidence type="ECO:0000313" key="4">
    <source>
        <dbReference type="Proteomes" id="UP000642180"/>
    </source>
</evidence>
<feature type="transmembrane region" description="Helical" evidence="1">
    <location>
        <begin position="12"/>
        <end position="32"/>
    </location>
</feature>
<comment type="caution">
    <text evidence="3">The sequence shown here is derived from an EMBL/GenBank/DDBJ whole genome shotgun (WGS) entry which is preliminary data.</text>
</comment>
<dbReference type="CDD" id="cd11614">
    <property type="entry name" value="SAF_CpaB_FlgA_like"/>
    <property type="match status" value="1"/>
</dbReference>
<reference evidence="4" key="1">
    <citation type="journal article" date="2019" name="Int. J. Syst. Evol. Microbiol.">
        <title>The Global Catalogue of Microorganisms (GCM) 10K type strain sequencing project: providing services to taxonomists for standard genome sequencing and annotation.</title>
        <authorList>
            <consortium name="The Broad Institute Genomics Platform"/>
            <consortium name="The Broad Institute Genome Sequencing Center for Infectious Disease"/>
            <person name="Wu L."/>
            <person name="Ma J."/>
        </authorList>
    </citation>
    <scope>NUCLEOTIDE SEQUENCE [LARGE SCALE GENOMIC DNA]</scope>
    <source>
        <strain evidence="4">CCM 2767</strain>
    </source>
</reference>
<evidence type="ECO:0000256" key="1">
    <source>
        <dbReference type="SAM" id="Phobius"/>
    </source>
</evidence>
<name>A0A8J3AQN0_9BURK</name>
<keyword evidence="4" id="KW-1185">Reference proteome</keyword>
<keyword evidence="1" id="KW-0812">Transmembrane</keyword>
<protein>
    <recommendedName>
        <fullName evidence="2">Flp pilus assembly protein RcpC/CpaB domain-containing protein</fullName>
    </recommendedName>
</protein>
<keyword evidence="1" id="KW-1133">Transmembrane helix</keyword>
<evidence type="ECO:0000259" key="2">
    <source>
        <dbReference type="Pfam" id="PF16976"/>
    </source>
</evidence>
<evidence type="ECO:0000313" key="3">
    <source>
        <dbReference type="EMBL" id="GGI18503.1"/>
    </source>
</evidence>
<dbReference type="RefSeq" id="WP_188380559.1">
    <property type="nucleotide sequence ID" value="NZ_BMDI01000001.1"/>
</dbReference>
<dbReference type="InterPro" id="IPR017592">
    <property type="entry name" value="Pilus_assmbl_Flp-typ_CpaB"/>
</dbReference>
<feature type="domain" description="Flp pilus assembly protein RcpC/CpaB" evidence="2">
    <location>
        <begin position="128"/>
        <end position="243"/>
    </location>
</feature>
<organism evidence="3 4">
    <name type="scientific">Oxalicibacterium faecigallinarum</name>
    <dbReference type="NCBI Taxonomy" id="573741"/>
    <lineage>
        <taxon>Bacteria</taxon>
        <taxon>Pseudomonadati</taxon>
        <taxon>Pseudomonadota</taxon>
        <taxon>Betaproteobacteria</taxon>
        <taxon>Burkholderiales</taxon>
        <taxon>Oxalobacteraceae</taxon>
        <taxon>Oxalicibacterium</taxon>
    </lineage>
</organism>
<sequence length="358" mass="38722">MKIQRPNIKINKTWLMLIAAIVLALLTVWLTLQYLTQKERSIEAEIEARAQQNRGQTVAVVVPTRPLPVGALLIESFVASRNVPADFVHDDVITVEQFERYKGQALIRSVQRGKPLRITDVHEVFADFSGTLEAGKRAITINVDEINSMAHMVEPGNMVDLMLVLSGTSDGAIGATNQTVVPFLDQVKVLATGQKIRPDDPDMQPGDDRRRGTYSTLTLEVTPTQGARLTLAGELGKIRAVLRNGNDKQSVTFDSVNANNLMEDIMERERKAATGRSRNNGRYVEYFIGGKAGSDAVAPVINMPTIPGMGPAMAPGAMPGQNSVSAVDSLPANGMPQSLTDLVKMSYSANAAPATSTK</sequence>
<keyword evidence="1" id="KW-0472">Membrane</keyword>
<dbReference type="NCBIfam" id="TIGR03177">
    <property type="entry name" value="pilus_cpaB"/>
    <property type="match status" value="1"/>
</dbReference>
<dbReference type="EMBL" id="BMDI01000001">
    <property type="protein sequence ID" value="GGI18503.1"/>
    <property type="molecule type" value="Genomic_DNA"/>
</dbReference>
<dbReference type="AlphaFoldDB" id="A0A8J3AQN0"/>
<proteinExistence type="predicted"/>
<dbReference type="Pfam" id="PF16976">
    <property type="entry name" value="RcpC"/>
    <property type="match status" value="1"/>
</dbReference>
<dbReference type="InterPro" id="IPR031571">
    <property type="entry name" value="RcpC_dom"/>
</dbReference>
<gene>
    <name evidence="3" type="ORF">GCM10008066_14340</name>
</gene>
<dbReference type="Proteomes" id="UP000642180">
    <property type="component" value="Unassembled WGS sequence"/>
</dbReference>
<accession>A0A8J3AQN0</accession>